<proteinExistence type="predicted"/>
<protein>
    <submittedName>
        <fullName evidence="1">Uncharacterized protein</fullName>
    </submittedName>
</protein>
<keyword evidence="2" id="KW-1185">Reference proteome</keyword>
<sequence>MTSPISNNDVQAVTDILRLLDSAENSDLVGFLESERNELFTFRRRTDQYECAILELRDHLDRIYAVVGGLGALPMSETTREILKIIGGQTHSNDDHHGSLVQMPMTPPTLGNGSGRSAVSNIAVVINPSPDSSPDMRFGVEHLPRAPTTPFVKQTTADIAGTRFGEKAIQTANTDHQQVLSDLQHTIACQRTDIRDLETSLRECRAQVRGLRNQLHDKELKMFAATPNSTGLHRIESSVVGNNNILAHLHSTDNALPGDQQQQQRVLVSSKTDLLRGIAVATRVSCDSSISSSTSSASTGINDSQMVGPSSASSSPITRRRYALRPSRFVNGWPVYDEDVDKTDYRTIDKDGVVDAMPAASVKDSIDIEIETATIPSFSDFPEAPHTHMLMHTHTHTGAVMFRPSVASELNADCAYNTNTVNVTKMTTPQLFRSVMGKAPRRIYSRLTNRLKKIP</sequence>
<comment type="caution">
    <text evidence="1">The sequence shown here is derived from an EMBL/GenBank/DDBJ whole genome shotgun (WGS) entry which is preliminary data.</text>
</comment>
<evidence type="ECO:0000313" key="2">
    <source>
        <dbReference type="Proteomes" id="UP001150581"/>
    </source>
</evidence>
<dbReference type="Proteomes" id="UP001150581">
    <property type="component" value="Unassembled WGS sequence"/>
</dbReference>
<gene>
    <name evidence="1" type="ORF">LPJ66_008020</name>
</gene>
<accession>A0ACC1IBJ6</accession>
<organism evidence="1 2">
    <name type="scientific">Kickxella alabastrina</name>
    <dbReference type="NCBI Taxonomy" id="61397"/>
    <lineage>
        <taxon>Eukaryota</taxon>
        <taxon>Fungi</taxon>
        <taxon>Fungi incertae sedis</taxon>
        <taxon>Zoopagomycota</taxon>
        <taxon>Kickxellomycotina</taxon>
        <taxon>Kickxellomycetes</taxon>
        <taxon>Kickxellales</taxon>
        <taxon>Kickxellaceae</taxon>
        <taxon>Kickxella</taxon>
    </lineage>
</organism>
<reference evidence="1" key="1">
    <citation type="submission" date="2022-07" db="EMBL/GenBank/DDBJ databases">
        <title>Phylogenomic reconstructions and comparative analyses of Kickxellomycotina fungi.</title>
        <authorList>
            <person name="Reynolds N.K."/>
            <person name="Stajich J.E."/>
            <person name="Barry K."/>
            <person name="Grigoriev I.V."/>
            <person name="Crous P."/>
            <person name="Smith M.E."/>
        </authorList>
    </citation>
    <scope>NUCLEOTIDE SEQUENCE</scope>
    <source>
        <strain evidence="1">Benny 63K</strain>
    </source>
</reference>
<evidence type="ECO:0000313" key="1">
    <source>
        <dbReference type="EMBL" id="KAJ1889458.1"/>
    </source>
</evidence>
<name>A0ACC1IBJ6_9FUNG</name>
<dbReference type="EMBL" id="JANBPG010001539">
    <property type="protein sequence ID" value="KAJ1889458.1"/>
    <property type="molecule type" value="Genomic_DNA"/>
</dbReference>